<feature type="transmembrane region" description="Helical" evidence="2">
    <location>
        <begin position="46"/>
        <end position="63"/>
    </location>
</feature>
<dbReference type="EMBL" id="JACHBS010000001">
    <property type="protein sequence ID" value="MBB5618073.1"/>
    <property type="molecule type" value="Genomic_DNA"/>
</dbReference>
<sequence length="153" mass="17781">MIIAVLILIYLFLRLVPPVAWFCQTFFPSNIVLNHFRQRDRLRWGVPVGLAGVAVYYPLFLILSAENQQWGWLDWLRILLGMFSVISLAKFALFVPFSIVLLVGHSVREAILMWRVRRQWRREAKAAGNPTPDYTAEQREQLRASARQALATR</sequence>
<keyword evidence="2" id="KW-0812">Transmembrane</keyword>
<organism evidence="3 4">
    <name type="scientific">Microcella frigidaquae</name>
    <dbReference type="NCBI Taxonomy" id="424758"/>
    <lineage>
        <taxon>Bacteria</taxon>
        <taxon>Bacillati</taxon>
        <taxon>Actinomycetota</taxon>
        <taxon>Actinomycetes</taxon>
        <taxon>Micrococcales</taxon>
        <taxon>Microbacteriaceae</taxon>
        <taxon>Microcella</taxon>
    </lineage>
</organism>
<evidence type="ECO:0000256" key="1">
    <source>
        <dbReference type="SAM" id="MobiDB-lite"/>
    </source>
</evidence>
<evidence type="ECO:0000256" key="2">
    <source>
        <dbReference type="SAM" id="Phobius"/>
    </source>
</evidence>
<feature type="transmembrane region" description="Helical" evidence="2">
    <location>
        <begin position="75"/>
        <end position="93"/>
    </location>
</feature>
<dbReference type="Proteomes" id="UP000552883">
    <property type="component" value="Unassembled WGS sequence"/>
</dbReference>
<evidence type="ECO:0000313" key="4">
    <source>
        <dbReference type="Proteomes" id="UP000552883"/>
    </source>
</evidence>
<keyword evidence="4" id="KW-1185">Reference proteome</keyword>
<proteinExistence type="predicted"/>
<reference evidence="3 4" key="1">
    <citation type="submission" date="2020-08" db="EMBL/GenBank/DDBJ databases">
        <title>Sequencing the genomes of 1000 actinobacteria strains.</title>
        <authorList>
            <person name="Klenk H.-P."/>
        </authorList>
    </citation>
    <scope>NUCLEOTIDE SEQUENCE [LARGE SCALE GENOMIC DNA]</scope>
    <source>
        <strain evidence="3 4">DSM 23889</strain>
    </source>
</reference>
<dbReference type="RefSeq" id="WP_153982913.1">
    <property type="nucleotide sequence ID" value="NZ_BAAANZ010000014.1"/>
</dbReference>
<feature type="region of interest" description="Disordered" evidence="1">
    <location>
        <begin position="127"/>
        <end position="153"/>
    </location>
</feature>
<comment type="caution">
    <text evidence="3">The sequence shown here is derived from an EMBL/GenBank/DDBJ whole genome shotgun (WGS) entry which is preliminary data.</text>
</comment>
<gene>
    <name evidence="3" type="ORF">BJ959_001569</name>
</gene>
<accession>A0A840X6A8</accession>
<name>A0A840X6A8_9MICO</name>
<dbReference type="AlphaFoldDB" id="A0A840X6A8"/>
<protein>
    <submittedName>
        <fullName evidence="3">Uncharacterized protein</fullName>
    </submittedName>
</protein>
<keyword evidence="2" id="KW-0472">Membrane</keyword>
<evidence type="ECO:0000313" key="3">
    <source>
        <dbReference type="EMBL" id="MBB5618073.1"/>
    </source>
</evidence>
<keyword evidence="2" id="KW-1133">Transmembrane helix</keyword>